<name>M2XJF4_GALSU</name>
<protein>
    <submittedName>
        <fullName evidence="2">Uncharacterized protein</fullName>
    </submittedName>
</protein>
<dbReference type="AlphaFoldDB" id="M2XJF4"/>
<evidence type="ECO:0000256" key="1">
    <source>
        <dbReference type="SAM" id="MobiDB-lite"/>
    </source>
</evidence>
<proteinExistence type="predicted"/>
<dbReference type="OrthoDB" id="4269at2759"/>
<evidence type="ECO:0000313" key="3">
    <source>
        <dbReference type="Proteomes" id="UP000030680"/>
    </source>
</evidence>
<dbReference type="KEGG" id="gsl:Gasu_24000"/>
<keyword evidence="3" id="KW-1185">Reference proteome</keyword>
<gene>
    <name evidence="2" type="ORF">Gasu_24000</name>
</gene>
<reference evidence="3" key="1">
    <citation type="journal article" date="2013" name="Science">
        <title>Gene transfer from bacteria and archaea facilitated evolution of an extremophilic eukaryote.</title>
        <authorList>
            <person name="Schonknecht G."/>
            <person name="Chen W.H."/>
            <person name="Ternes C.M."/>
            <person name="Barbier G.G."/>
            <person name="Shrestha R.P."/>
            <person name="Stanke M."/>
            <person name="Brautigam A."/>
            <person name="Baker B.J."/>
            <person name="Banfield J.F."/>
            <person name="Garavito R.M."/>
            <person name="Carr K."/>
            <person name="Wilkerson C."/>
            <person name="Rensing S.A."/>
            <person name="Gagneul D."/>
            <person name="Dickenson N.E."/>
            <person name="Oesterhelt C."/>
            <person name="Lercher M.J."/>
            <person name="Weber A.P."/>
        </authorList>
    </citation>
    <scope>NUCLEOTIDE SEQUENCE [LARGE SCALE GENOMIC DNA]</scope>
    <source>
        <strain evidence="3">074W</strain>
    </source>
</reference>
<dbReference type="RefSeq" id="XP_005706767.1">
    <property type="nucleotide sequence ID" value="XM_005706710.1"/>
</dbReference>
<accession>M2XJF4</accession>
<dbReference type="Proteomes" id="UP000030680">
    <property type="component" value="Unassembled WGS sequence"/>
</dbReference>
<feature type="region of interest" description="Disordered" evidence="1">
    <location>
        <begin position="162"/>
        <end position="189"/>
    </location>
</feature>
<dbReference type="GeneID" id="17088990"/>
<sequence>MNTRKRIQKVEDTSPCLERRIGSLKALYIVYDADGTVPGEVLYLLRKWFGRGHCAACDITHGDKKVKPEWTTLQTTGWLGVPLFNIHRDEMDAKLRTVVNTALPCVAGETDDSQYFLLLRPDDLESCVGDLSKLQEKIIEALQRCSFEVSWYQADKGKDAHVEASPVEAENRRFEQDAVVPAKSGDTSS</sequence>
<organism evidence="2 3">
    <name type="scientific">Galdieria sulphuraria</name>
    <name type="common">Red alga</name>
    <dbReference type="NCBI Taxonomy" id="130081"/>
    <lineage>
        <taxon>Eukaryota</taxon>
        <taxon>Rhodophyta</taxon>
        <taxon>Bangiophyceae</taxon>
        <taxon>Galdieriales</taxon>
        <taxon>Galdieriaceae</taxon>
        <taxon>Galdieria</taxon>
    </lineage>
</organism>
<dbReference type="Gramene" id="EME30247">
    <property type="protein sequence ID" value="EME30247"/>
    <property type="gene ID" value="Gasu_24000"/>
</dbReference>
<evidence type="ECO:0000313" key="2">
    <source>
        <dbReference type="EMBL" id="EME30247.1"/>
    </source>
</evidence>
<dbReference type="EMBL" id="KB454501">
    <property type="protein sequence ID" value="EME30247.1"/>
    <property type="molecule type" value="Genomic_DNA"/>
</dbReference>